<dbReference type="AlphaFoldDB" id="A0AAD5YNR3"/>
<protein>
    <submittedName>
        <fullName evidence="2">Uncharacterized protein</fullName>
    </submittedName>
</protein>
<evidence type="ECO:0000256" key="1">
    <source>
        <dbReference type="SAM" id="MobiDB-lite"/>
    </source>
</evidence>
<dbReference type="Proteomes" id="UP001213000">
    <property type="component" value="Unassembled WGS sequence"/>
</dbReference>
<feature type="compositionally biased region" description="Basic residues" evidence="1">
    <location>
        <begin position="271"/>
        <end position="280"/>
    </location>
</feature>
<evidence type="ECO:0000313" key="3">
    <source>
        <dbReference type="Proteomes" id="UP001213000"/>
    </source>
</evidence>
<dbReference type="EMBL" id="JANIEX010000736">
    <property type="protein sequence ID" value="KAJ3563657.1"/>
    <property type="molecule type" value="Genomic_DNA"/>
</dbReference>
<proteinExistence type="predicted"/>
<feature type="region of interest" description="Disordered" evidence="1">
    <location>
        <begin position="234"/>
        <end position="311"/>
    </location>
</feature>
<keyword evidence="3" id="KW-1185">Reference proteome</keyword>
<evidence type="ECO:0000313" key="2">
    <source>
        <dbReference type="EMBL" id="KAJ3563657.1"/>
    </source>
</evidence>
<reference evidence="2" key="1">
    <citation type="submission" date="2022-07" db="EMBL/GenBank/DDBJ databases">
        <title>Genome Sequence of Leucocoprinus birnbaumii.</title>
        <authorList>
            <person name="Buettner E."/>
        </authorList>
    </citation>
    <scope>NUCLEOTIDE SEQUENCE</scope>
    <source>
        <strain evidence="2">VT141</strain>
    </source>
</reference>
<gene>
    <name evidence="2" type="ORF">NP233_g8803</name>
</gene>
<accession>A0AAD5YNR3</accession>
<sequence>MLRIGSIPLRSPCCSPSPTPESALAHLRQCWGITPDGEYRMSRESPNLEYRFSFLFLDYSMDALFEGGYWHMIPEASVLQHISDNWDNPKALCRTYLNVPRYWTYRFHVAHRKTLPAFCYDTTKKDDTTYDGQIPVIDVDEYYKDEPRDSETDEGDLDDGGIDEDKLEVKLWPFTGYTFKSRASPLHVIYNLGIKLSTSDAEATWINKDTAPPHLRDACDDFRIVRDIYRKWAQSDRPSTGGAATPTAKIRGTKRHRPSPGSPFANSVTPKHAKRHRQQRRHNEDGALGSERANCGGTTPGHSVSGLDLDDHERQIGLEAMDID</sequence>
<comment type="caution">
    <text evidence="2">The sequence shown here is derived from an EMBL/GenBank/DDBJ whole genome shotgun (WGS) entry which is preliminary data.</text>
</comment>
<organism evidence="2 3">
    <name type="scientific">Leucocoprinus birnbaumii</name>
    <dbReference type="NCBI Taxonomy" id="56174"/>
    <lineage>
        <taxon>Eukaryota</taxon>
        <taxon>Fungi</taxon>
        <taxon>Dikarya</taxon>
        <taxon>Basidiomycota</taxon>
        <taxon>Agaricomycotina</taxon>
        <taxon>Agaricomycetes</taxon>
        <taxon>Agaricomycetidae</taxon>
        <taxon>Agaricales</taxon>
        <taxon>Agaricineae</taxon>
        <taxon>Agaricaceae</taxon>
        <taxon>Leucocoprinus</taxon>
    </lineage>
</organism>
<name>A0AAD5YNR3_9AGAR</name>